<evidence type="ECO:0000313" key="7">
    <source>
        <dbReference type="Proteomes" id="UP000036908"/>
    </source>
</evidence>
<evidence type="ECO:0000256" key="3">
    <source>
        <dbReference type="ARBA" id="ARBA00023125"/>
    </source>
</evidence>
<reference evidence="7" key="1">
    <citation type="submission" date="2014-11" db="EMBL/GenBank/DDBJ databases">
        <title>Genome sequencing of Roseivirga sp. D-25.</title>
        <authorList>
            <person name="Selvaratnam C."/>
            <person name="Thevarajoo S."/>
            <person name="Goh K.M."/>
            <person name="Eee R."/>
            <person name="Chan K.-G."/>
            <person name="Chong C.S."/>
        </authorList>
    </citation>
    <scope>NUCLEOTIDE SEQUENCE [LARGE SCALE GENOMIC DNA]</scope>
    <source>
        <strain evidence="7">D-25</strain>
    </source>
</reference>
<dbReference type="FunFam" id="1.10.10.10:FF:000001">
    <property type="entry name" value="LysR family transcriptional regulator"/>
    <property type="match status" value="1"/>
</dbReference>
<dbReference type="SUPFAM" id="SSF53850">
    <property type="entry name" value="Periplasmic binding protein-like II"/>
    <property type="match status" value="1"/>
</dbReference>
<keyword evidence="4" id="KW-0804">Transcription</keyword>
<dbReference type="PANTHER" id="PTHR30126:SF39">
    <property type="entry name" value="HTH-TYPE TRANSCRIPTIONAL REGULATOR CYSL"/>
    <property type="match status" value="1"/>
</dbReference>
<dbReference type="GO" id="GO:0003700">
    <property type="term" value="F:DNA-binding transcription factor activity"/>
    <property type="evidence" value="ECO:0007669"/>
    <property type="project" value="InterPro"/>
</dbReference>
<dbReference type="InterPro" id="IPR036390">
    <property type="entry name" value="WH_DNA-bd_sf"/>
</dbReference>
<proteinExistence type="inferred from homology"/>
<dbReference type="GO" id="GO:0000976">
    <property type="term" value="F:transcription cis-regulatory region binding"/>
    <property type="evidence" value="ECO:0007669"/>
    <property type="project" value="TreeGrafter"/>
</dbReference>
<evidence type="ECO:0000256" key="2">
    <source>
        <dbReference type="ARBA" id="ARBA00023015"/>
    </source>
</evidence>
<evidence type="ECO:0000256" key="1">
    <source>
        <dbReference type="ARBA" id="ARBA00009437"/>
    </source>
</evidence>
<dbReference type="Pfam" id="PF03466">
    <property type="entry name" value="LysR_substrate"/>
    <property type="match status" value="1"/>
</dbReference>
<gene>
    <name evidence="6" type="ORF">OB69_12190</name>
</gene>
<sequence length="299" mass="33480">MLSISYEVFYTVASHLSFSKAAEILCISQPAVSKQIKKLEGEMEVPLFQRKGNAVFLTPQGEKMLSYLREAKHIQKRMESDMDIVKSQLTAKGELRIGASTTLSLYVLPKVLSSFRKKWPLVKITLINRNTENILKALTNEEIDLAVVEDKHEASGLHYDFFMADKIIPICSTHSPYAGREISMKELKEIPLALREVGSGTLSAWSRKMTQLNIKSSDLNIKVRLGGTEVLKNFLVEDTAVGFLSPLAVKREVALGLLTEVNISGLAVERSFNFVTRTGETMTDVTKAFIKQAKFSYNR</sequence>
<comment type="similarity">
    <text evidence="1">Belongs to the LysR transcriptional regulatory family.</text>
</comment>
<dbReference type="PROSITE" id="PS50931">
    <property type="entry name" value="HTH_LYSR"/>
    <property type="match status" value="1"/>
</dbReference>
<dbReference type="Gene3D" id="3.40.190.10">
    <property type="entry name" value="Periplasmic binding protein-like II"/>
    <property type="match status" value="2"/>
</dbReference>
<dbReference type="EMBL" id="JSVA01000013">
    <property type="protein sequence ID" value="KOF02368.1"/>
    <property type="molecule type" value="Genomic_DNA"/>
</dbReference>
<dbReference type="PATRIC" id="fig|1566026.4.peg.731"/>
<dbReference type="Proteomes" id="UP000036908">
    <property type="component" value="Unassembled WGS sequence"/>
</dbReference>
<organism evidence="6 7">
    <name type="scientific">Roseivirga seohaensis subsp. aquiponti</name>
    <dbReference type="NCBI Taxonomy" id="1566026"/>
    <lineage>
        <taxon>Bacteria</taxon>
        <taxon>Pseudomonadati</taxon>
        <taxon>Bacteroidota</taxon>
        <taxon>Cytophagia</taxon>
        <taxon>Cytophagales</taxon>
        <taxon>Roseivirgaceae</taxon>
        <taxon>Roseivirga</taxon>
    </lineage>
</organism>
<dbReference type="InterPro" id="IPR000847">
    <property type="entry name" value="LysR_HTH_N"/>
</dbReference>
<accession>A0A0L8AIU7</accession>
<dbReference type="Pfam" id="PF00126">
    <property type="entry name" value="HTH_1"/>
    <property type="match status" value="1"/>
</dbReference>
<dbReference type="PANTHER" id="PTHR30126">
    <property type="entry name" value="HTH-TYPE TRANSCRIPTIONAL REGULATOR"/>
    <property type="match status" value="1"/>
</dbReference>
<dbReference type="PRINTS" id="PR00039">
    <property type="entry name" value="HTHLYSR"/>
</dbReference>
<protein>
    <submittedName>
        <fullName evidence="6">LysR family transcriptional regulator</fullName>
    </submittedName>
</protein>
<keyword evidence="3" id="KW-0238">DNA-binding</keyword>
<dbReference type="AlphaFoldDB" id="A0A0L8AIU7"/>
<dbReference type="RefSeq" id="WP_053224015.1">
    <property type="nucleotide sequence ID" value="NZ_JSVA01000013.1"/>
</dbReference>
<evidence type="ECO:0000256" key="4">
    <source>
        <dbReference type="ARBA" id="ARBA00023163"/>
    </source>
</evidence>
<evidence type="ECO:0000313" key="6">
    <source>
        <dbReference type="EMBL" id="KOF02368.1"/>
    </source>
</evidence>
<dbReference type="Gene3D" id="1.10.10.10">
    <property type="entry name" value="Winged helix-like DNA-binding domain superfamily/Winged helix DNA-binding domain"/>
    <property type="match status" value="1"/>
</dbReference>
<dbReference type="InterPro" id="IPR005119">
    <property type="entry name" value="LysR_subst-bd"/>
</dbReference>
<feature type="domain" description="HTH lysR-type" evidence="5">
    <location>
        <begin position="1"/>
        <end position="58"/>
    </location>
</feature>
<keyword evidence="2" id="KW-0805">Transcription regulation</keyword>
<dbReference type="InterPro" id="IPR036388">
    <property type="entry name" value="WH-like_DNA-bd_sf"/>
</dbReference>
<dbReference type="OrthoDB" id="9785745at2"/>
<dbReference type="SUPFAM" id="SSF46785">
    <property type="entry name" value="Winged helix' DNA-binding domain"/>
    <property type="match status" value="1"/>
</dbReference>
<keyword evidence="7" id="KW-1185">Reference proteome</keyword>
<name>A0A0L8AIU7_9BACT</name>
<evidence type="ECO:0000259" key="5">
    <source>
        <dbReference type="PROSITE" id="PS50931"/>
    </source>
</evidence>
<comment type="caution">
    <text evidence="6">The sequence shown here is derived from an EMBL/GenBank/DDBJ whole genome shotgun (WGS) entry which is preliminary data.</text>
</comment>